<dbReference type="GO" id="GO:0030490">
    <property type="term" value="P:maturation of SSU-rRNA"/>
    <property type="evidence" value="ECO:0007669"/>
    <property type="project" value="TreeGrafter"/>
</dbReference>
<comment type="similarity">
    <text evidence="1">Belongs to the eukaryotic ribosomal protein eS28 family.</text>
</comment>
<dbReference type="eggNOG" id="ENOG502R2N7">
    <property type="taxonomic scope" value="Eukaryota"/>
</dbReference>
<gene>
    <name evidence="6" type="primary">Dper\GL26153</name>
    <name evidence="6" type="ORF">Dper_GL26153</name>
</gene>
<dbReference type="GO" id="GO:0003735">
    <property type="term" value="F:structural constituent of ribosome"/>
    <property type="evidence" value="ECO:0007669"/>
    <property type="project" value="InterPro"/>
</dbReference>
<evidence type="ECO:0000256" key="1">
    <source>
        <dbReference type="ARBA" id="ARBA00005943"/>
    </source>
</evidence>
<evidence type="ECO:0000313" key="7">
    <source>
        <dbReference type="Proteomes" id="UP000008744"/>
    </source>
</evidence>
<reference evidence="6 7" key="1">
    <citation type="journal article" date="2007" name="Nature">
        <title>Evolution of genes and genomes on the Drosophila phylogeny.</title>
        <authorList>
            <consortium name="Drosophila 12 Genomes Consortium"/>
            <person name="Clark A.G."/>
            <person name="Eisen M.B."/>
            <person name="Smith D.R."/>
            <person name="Bergman C.M."/>
            <person name="Oliver B."/>
            <person name="Markow T.A."/>
            <person name="Kaufman T.C."/>
            <person name="Kellis M."/>
            <person name="Gelbart W."/>
            <person name="Iyer V.N."/>
            <person name="Pollard D.A."/>
            <person name="Sackton T.B."/>
            <person name="Larracuente A.M."/>
            <person name="Singh N.D."/>
            <person name="Abad J.P."/>
            <person name="Abt D.N."/>
            <person name="Adryan B."/>
            <person name="Aguade M."/>
            <person name="Akashi H."/>
            <person name="Anderson W.W."/>
            <person name="Aquadro C.F."/>
            <person name="Ardell D.H."/>
            <person name="Arguello R."/>
            <person name="Artieri C.G."/>
            <person name="Barbash D.A."/>
            <person name="Barker D."/>
            <person name="Barsanti P."/>
            <person name="Batterham P."/>
            <person name="Batzoglou S."/>
            <person name="Begun D."/>
            <person name="Bhutkar A."/>
            <person name="Blanco E."/>
            <person name="Bosak S.A."/>
            <person name="Bradley R.K."/>
            <person name="Brand A.D."/>
            <person name="Brent M.R."/>
            <person name="Brooks A.N."/>
            <person name="Brown R.H."/>
            <person name="Butlin R.K."/>
            <person name="Caggese C."/>
            <person name="Calvi B.R."/>
            <person name="Bernardo de Carvalho A."/>
            <person name="Caspi A."/>
            <person name="Castrezana S."/>
            <person name="Celniker S.E."/>
            <person name="Chang J.L."/>
            <person name="Chapple C."/>
            <person name="Chatterji S."/>
            <person name="Chinwalla A."/>
            <person name="Civetta A."/>
            <person name="Clifton S.W."/>
            <person name="Comeron J.M."/>
            <person name="Costello J.C."/>
            <person name="Coyne J.A."/>
            <person name="Daub J."/>
            <person name="David R.G."/>
            <person name="Delcher A.L."/>
            <person name="Delehaunty K."/>
            <person name="Do C.B."/>
            <person name="Ebling H."/>
            <person name="Edwards K."/>
            <person name="Eickbush T."/>
            <person name="Evans J.D."/>
            <person name="Filipski A."/>
            <person name="Findeiss S."/>
            <person name="Freyhult E."/>
            <person name="Fulton L."/>
            <person name="Fulton R."/>
            <person name="Garcia A.C."/>
            <person name="Gardiner A."/>
            <person name="Garfield D.A."/>
            <person name="Garvin B.E."/>
            <person name="Gibson G."/>
            <person name="Gilbert D."/>
            <person name="Gnerre S."/>
            <person name="Godfrey J."/>
            <person name="Good R."/>
            <person name="Gotea V."/>
            <person name="Gravely B."/>
            <person name="Greenberg A.J."/>
            <person name="Griffiths-Jones S."/>
            <person name="Gross S."/>
            <person name="Guigo R."/>
            <person name="Gustafson E.A."/>
            <person name="Haerty W."/>
            <person name="Hahn M.W."/>
            <person name="Halligan D.L."/>
            <person name="Halpern A.L."/>
            <person name="Halter G.M."/>
            <person name="Han M.V."/>
            <person name="Heger A."/>
            <person name="Hillier L."/>
            <person name="Hinrichs A.S."/>
            <person name="Holmes I."/>
            <person name="Hoskins R.A."/>
            <person name="Hubisz M.J."/>
            <person name="Hultmark D."/>
            <person name="Huntley M.A."/>
            <person name="Jaffe D.B."/>
            <person name="Jagadeeshan S."/>
            <person name="Jeck W.R."/>
            <person name="Johnson J."/>
            <person name="Jones C.D."/>
            <person name="Jordan W.C."/>
            <person name="Karpen G.H."/>
            <person name="Kataoka E."/>
            <person name="Keightley P.D."/>
            <person name="Kheradpour P."/>
            <person name="Kirkness E.F."/>
            <person name="Koerich L.B."/>
            <person name="Kristiansen K."/>
            <person name="Kudrna D."/>
            <person name="Kulathinal R.J."/>
            <person name="Kumar S."/>
            <person name="Kwok R."/>
            <person name="Lander E."/>
            <person name="Langley C.H."/>
            <person name="Lapoint R."/>
            <person name="Lazzaro B.P."/>
            <person name="Lee S.J."/>
            <person name="Levesque L."/>
            <person name="Li R."/>
            <person name="Lin C.F."/>
            <person name="Lin M.F."/>
            <person name="Lindblad-Toh K."/>
            <person name="Llopart A."/>
            <person name="Long M."/>
            <person name="Low L."/>
            <person name="Lozovsky E."/>
            <person name="Lu J."/>
            <person name="Luo M."/>
            <person name="Machado C.A."/>
            <person name="Makalowski W."/>
            <person name="Marzo M."/>
            <person name="Matsuda M."/>
            <person name="Matzkin L."/>
            <person name="McAllister B."/>
            <person name="McBride C.S."/>
            <person name="McKernan B."/>
            <person name="McKernan K."/>
            <person name="Mendez-Lago M."/>
            <person name="Minx P."/>
            <person name="Mollenhauer M.U."/>
            <person name="Montooth K."/>
            <person name="Mount S.M."/>
            <person name="Mu X."/>
            <person name="Myers E."/>
            <person name="Negre B."/>
            <person name="Newfeld S."/>
            <person name="Nielsen R."/>
            <person name="Noor M.A."/>
            <person name="O'Grady P."/>
            <person name="Pachter L."/>
            <person name="Papaceit M."/>
            <person name="Parisi M.J."/>
            <person name="Parisi M."/>
            <person name="Parts L."/>
            <person name="Pedersen J.S."/>
            <person name="Pesole G."/>
            <person name="Phillippy A.M."/>
            <person name="Ponting C.P."/>
            <person name="Pop M."/>
            <person name="Porcelli D."/>
            <person name="Powell J.R."/>
            <person name="Prohaska S."/>
            <person name="Pruitt K."/>
            <person name="Puig M."/>
            <person name="Quesneville H."/>
            <person name="Ram K.R."/>
            <person name="Rand D."/>
            <person name="Rasmussen M.D."/>
            <person name="Reed L.K."/>
            <person name="Reenan R."/>
            <person name="Reily A."/>
            <person name="Remington K.A."/>
            <person name="Rieger T.T."/>
            <person name="Ritchie M.G."/>
            <person name="Robin C."/>
            <person name="Rogers Y.H."/>
            <person name="Rohde C."/>
            <person name="Rozas J."/>
            <person name="Rubenfield M.J."/>
            <person name="Ruiz A."/>
            <person name="Russo S."/>
            <person name="Salzberg S.L."/>
            <person name="Sanchez-Gracia A."/>
            <person name="Saranga D.J."/>
            <person name="Sato H."/>
            <person name="Schaeffer S.W."/>
            <person name="Schatz M.C."/>
            <person name="Schlenke T."/>
            <person name="Schwartz R."/>
            <person name="Segarra C."/>
            <person name="Singh R.S."/>
            <person name="Sirot L."/>
            <person name="Sirota M."/>
            <person name="Sisneros N.B."/>
            <person name="Smith C.D."/>
            <person name="Smith T.F."/>
            <person name="Spieth J."/>
            <person name="Stage D.E."/>
            <person name="Stark A."/>
            <person name="Stephan W."/>
            <person name="Strausberg R.L."/>
            <person name="Strempel S."/>
            <person name="Sturgill D."/>
            <person name="Sutton G."/>
            <person name="Sutton G.G."/>
            <person name="Tao W."/>
            <person name="Teichmann S."/>
            <person name="Tobari Y.N."/>
            <person name="Tomimura Y."/>
            <person name="Tsolas J.M."/>
            <person name="Valente V.L."/>
            <person name="Venter E."/>
            <person name="Venter J.C."/>
            <person name="Vicario S."/>
            <person name="Vieira F.G."/>
            <person name="Vilella A.J."/>
            <person name="Villasante A."/>
            <person name="Walenz B."/>
            <person name="Wang J."/>
            <person name="Wasserman M."/>
            <person name="Watts T."/>
            <person name="Wilson D."/>
            <person name="Wilson R.K."/>
            <person name="Wing R.A."/>
            <person name="Wolfner M.F."/>
            <person name="Wong A."/>
            <person name="Wong G.K."/>
            <person name="Wu C.I."/>
            <person name="Wu G."/>
            <person name="Yamamoto D."/>
            <person name="Yang H.P."/>
            <person name="Yang S.P."/>
            <person name="Yorke J.A."/>
            <person name="Yoshida K."/>
            <person name="Zdobnov E."/>
            <person name="Zhang P."/>
            <person name="Zhang Y."/>
            <person name="Zimin A.V."/>
            <person name="Baldwin J."/>
            <person name="Abdouelleil A."/>
            <person name="Abdulkadir J."/>
            <person name="Abebe A."/>
            <person name="Abera B."/>
            <person name="Abreu J."/>
            <person name="Acer S.C."/>
            <person name="Aftuck L."/>
            <person name="Alexander A."/>
            <person name="An P."/>
            <person name="Anderson E."/>
            <person name="Anderson S."/>
            <person name="Arachi H."/>
            <person name="Azer M."/>
            <person name="Bachantsang P."/>
            <person name="Barry A."/>
            <person name="Bayul T."/>
            <person name="Berlin A."/>
            <person name="Bessette D."/>
            <person name="Bloom T."/>
            <person name="Blye J."/>
            <person name="Boguslavskiy L."/>
            <person name="Bonnet C."/>
            <person name="Boukhgalter B."/>
            <person name="Bourzgui I."/>
            <person name="Brown A."/>
            <person name="Cahill P."/>
            <person name="Channer S."/>
            <person name="Cheshatsang Y."/>
            <person name="Chuda L."/>
            <person name="Citroen M."/>
            <person name="Collymore A."/>
            <person name="Cooke P."/>
            <person name="Costello M."/>
            <person name="D'Aco K."/>
            <person name="Daza R."/>
            <person name="De Haan G."/>
            <person name="DeGray S."/>
            <person name="DeMaso C."/>
            <person name="Dhargay N."/>
            <person name="Dooley K."/>
            <person name="Dooley E."/>
            <person name="Doricent M."/>
            <person name="Dorje P."/>
            <person name="Dorjee K."/>
            <person name="Dupes A."/>
            <person name="Elong R."/>
            <person name="Falk J."/>
            <person name="Farina A."/>
            <person name="Faro S."/>
            <person name="Ferguson D."/>
            <person name="Fisher S."/>
            <person name="Foley C.D."/>
            <person name="Franke A."/>
            <person name="Friedrich D."/>
            <person name="Gadbois L."/>
            <person name="Gearin G."/>
            <person name="Gearin C.R."/>
            <person name="Giannoukos G."/>
            <person name="Goode T."/>
            <person name="Graham J."/>
            <person name="Grandbois E."/>
            <person name="Grewal S."/>
            <person name="Gyaltsen K."/>
            <person name="Hafez N."/>
            <person name="Hagos B."/>
            <person name="Hall J."/>
            <person name="Henson C."/>
            <person name="Hollinger A."/>
            <person name="Honan T."/>
            <person name="Huard M.D."/>
            <person name="Hughes L."/>
            <person name="Hurhula B."/>
            <person name="Husby M.E."/>
            <person name="Kamat A."/>
            <person name="Kanga B."/>
            <person name="Kashin S."/>
            <person name="Khazanovich D."/>
            <person name="Kisner P."/>
            <person name="Lance K."/>
            <person name="Lara M."/>
            <person name="Lee W."/>
            <person name="Lennon N."/>
            <person name="Letendre F."/>
            <person name="LeVine R."/>
            <person name="Lipovsky A."/>
            <person name="Liu X."/>
            <person name="Liu J."/>
            <person name="Liu S."/>
            <person name="Lokyitsang T."/>
            <person name="Lokyitsang Y."/>
            <person name="Lubonja R."/>
            <person name="Lui A."/>
            <person name="MacDonald P."/>
            <person name="Magnisalis V."/>
            <person name="Maru K."/>
            <person name="Matthews C."/>
            <person name="McCusker W."/>
            <person name="McDonough S."/>
            <person name="Mehta T."/>
            <person name="Meldrim J."/>
            <person name="Meneus L."/>
            <person name="Mihai O."/>
            <person name="Mihalev A."/>
            <person name="Mihova T."/>
            <person name="Mittelman R."/>
            <person name="Mlenga V."/>
            <person name="Montmayeur A."/>
            <person name="Mulrain L."/>
            <person name="Navidi A."/>
            <person name="Naylor J."/>
            <person name="Negash T."/>
            <person name="Nguyen T."/>
            <person name="Nguyen N."/>
            <person name="Nicol R."/>
            <person name="Norbu C."/>
            <person name="Norbu N."/>
            <person name="Novod N."/>
            <person name="O'Neill B."/>
            <person name="Osman S."/>
            <person name="Markiewicz E."/>
            <person name="Oyono O.L."/>
            <person name="Patti C."/>
            <person name="Phunkhang P."/>
            <person name="Pierre F."/>
            <person name="Priest M."/>
            <person name="Raghuraman S."/>
            <person name="Rege F."/>
            <person name="Reyes R."/>
            <person name="Rise C."/>
            <person name="Rogov P."/>
            <person name="Ross K."/>
            <person name="Ryan E."/>
            <person name="Settipalli S."/>
            <person name="Shea T."/>
            <person name="Sherpa N."/>
            <person name="Shi L."/>
            <person name="Shih D."/>
            <person name="Sparrow T."/>
            <person name="Spaulding J."/>
            <person name="Stalker J."/>
            <person name="Stange-Thomann N."/>
            <person name="Stavropoulos S."/>
            <person name="Stone C."/>
            <person name="Strader C."/>
            <person name="Tesfaye S."/>
            <person name="Thomson T."/>
            <person name="Thoulutsang Y."/>
            <person name="Thoulutsang D."/>
            <person name="Topham K."/>
            <person name="Topping I."/>
            <person name="Tsamla T."/>
            <person name="Vassiliev H."/>
            <person name="Vo A."/>
            <person name="Wangchuk T."/>
            <person name="Wangdi T."/>
            <person name="Weiand M."/>
            <person name="Wilkinson J."/>
            <person name="Wilson A."/>
            <person name="Yadav S."/>
            <person name="Young G."/>
            <person name="Yu Q."/>
            <person name="Zembek L."/>
            <person name="Zhong D."/>
            <person name="Zimmer A."/>
            <person name="Zwirko Z."/>
            <person name="Jaffe D.B."/>
            <person name="Alvarez P."/>
            <person name="Brockman W."/>
            <person name="Butler J."/>
            <person name="Chin C."/>
            <person name="Gnerre S."/>
            <person name="Grabherr M."/>
            <person name="Kleber M."/>
            <person name="Mauceli E."/>
            <person name="MacCallum I."/>
        </authorList>
    </citation>
    <scope>NUCLEOTIDE SEQUENCE [LARGE SCALE GENOMIC DNA]</scope>
    <source>
        <strain evidence="7">MSH-3 / Tucson 14011-0111.49</strain>
    </source>
</reference>
<evidence type="ECO:0000256" key="5">
    <source>
        <dbReference type="ARBA" id="ARBA00035453"/>
    </source>
</evidence>
<evidence type="ECO:0000256" key="4">
    <source>
        <dbReference type="ARBA" id="ARBA00035146"/>
    </source>
</evidence>
<dbReference type="InterPro" id="IPR012340">
    <property type="entry name" value="NA-bd_OB-fold"/>
</dbReference>
<dbReference type="HOGENOM" id="CLU_178987_3_0_1"/>
<dbReference type="Proteomes" id="UP000008744">
    <property type="component" value="Unassembled WGS sequence"/>
</dbReference>
<dbReference type="OrthoDB" id="10258930at2759"/>
<dbReference type="PhylomeDB" id="B4GKS9"/>
<organism evidence="7">
    <name type="scientific">Drosophila persimilis</name>
    <name type="common">Fruit fly</name>
    <dbReference type="NCBI Taxonomy" id="7234"/>
    <lineage>
        <taxon>Eukaryota</taxon>
        <taxon>Metazoa</taxon>
        <taxon>Ecdysozoa</taxon>
        <taxon>Arthropoda</taxon>
        <taxon>Hexapoda</taxon>
        <taxon>Insecta</taxon>
        <taxon>Pterygota</taxon>
        <taxon>Neoptera</taxon>
        <taxon>Endopterygota</taxon>
        <taxon>Diptera</taxon>
        <taxon>Brachycera</taxon>
        <taxon>Muscomorpha</taxon>
        <taxon>Ephydroidea</taxon>
        <taxon>Drosophilidae</taxon>
        <taxon>Drosophila</taxon>
        <taxon>Sophophora</taxon>
    </lineage>
</organism>
<evidence type="ECO:0000256" key="2">
    <source>
        <dbReference type="ARBA" id="ARBA00022980"/>
    </source>
</evidence>
<evidence type="ECO:0000256" key="3">
    <source>
        <dbReference type="ARBA" id="ARBA00023274"/>
    </source>
</evidence>
<keyword evidence="7" id="KW-1185">Reference proteome</keyword>
<accession>B4GKS9</accession>
<dbReference type="KEGG" id="dpe:6593997"/>
<dbReference type="Gene3D" id="2.40.50.140">
    <property type="entry name" value="Nucleic acid-binding proteins"/>
    <property type="match status" value="1"/>
</dbReference>
<dbReference type="PANTHER" id="PTHR10769:SF3">
    <property type="entry name" value="SMALL RIBOSOMAL SUBUNIT PROTEIN ES28"/>
    <property type="match status" value="1"/>
</dbReference>
<dbReference type="EMBL" id="CH479184">
    <property type="protein sequence ID" value="EDW37245.1"/>
    <property type="molecule type" value="Genomic_DNA"/>
</dbReference>
<dbReference type="GO" id="GO:0000028">
    <property type="term" value="P:ribosomal small subunit assembly"/>
    <property type="evidence" value="ECO:0007669"/>
    <property type="project" value="TreeGrafter"/>
</dbReference>
<keyword evidence="2" id="KW-0689">Ribosomal protein</keyword>
<dbReference type="InterPro" id="IPR000289">
    <property type="entry name" value="Ribosomal_eS28"/>
</dbReference>
<dbReference type="SUPFAM" id="SSF50249">
    <property type="entry name" value="Nucleic acid-binding proteins"/>
    <property type="match status" value="1"/>
</dbReference>
<dbReference type="AlphaFoldDB" id="B4GKS9"/>
<protein>
    <recommendedName>
        <fullName evidence="4">Small ribosomal subunit protein eS28</fullName>
    </recommendedName>
    <alternativeName>
        <fullName evidence="5">40S ribosomal protein S28</fullName>
    </alternativeName>
</protein>
<dbReference type="GO" id="GO:0006412">
    <property type="term" value="P:translation"/>
    <property type="evidence" value="ECO:0007669"/>
    <property type="project" value="InterPro"/>
</dbReference>
<dbReference type="Pfam" id="PF01200">
    <property type="entry name" value="Ribosomal_S28e"/>
    <property type="match status" value="1"/>
</dbReference>
<keyword evidence="3" id="KW-0687">Ribonucleoprotein</keyword>
<evidence type="ECO:0000313" key="6">
    <source>
        <dbReference type="EMBL" id="EDW37245.1"/>
    </source>
</evidence>
<dbReference type="OMA" id="TELTWQS"/>
<sequence length="66" mass="7500">MESIPTKGRVIKILGRIGARGYQTEVRVQLLSYPRIQFLQKVKGPVHLGDVVNVEDSKLEHISWQS</sequence>
<proteinExistence type="inferred from homology"/>
<name>B4GKS9_DROPE</name>
<dbReference type="PANTHER" id="PTHR10769">
    <property type="entry name" value="40S RIBOSOMAL PROTEIN S28"/>
    <property type="match status" value="1"/>
</dbReference>
<dbReference type="GO" id="GO:0022627">
    <property type="term" value="C:cytosolic small ribosomal subunit"/>
    <property type="evidence" value="ECO:0007669"/>
    <property type="project" value="TreeGrafter"/>
</dbReference>